<comment type="caution">
    <text evidence="1">The sequence shown here is derived from an EMBL/GenBank/DDBJ whole genome shotgun (WGS) entry which is preliminary data.</text>
</comment>
<accession>A0A9D4LWB9</accession>
<dbReference type="AlphaFoldDB" id="A0A9D4LWB9"/>
<gene>
    <name evidence="1" type="ORF">DPMN_028960</name>
</gene>
<keyword evidence="2" id="KW-1185">Reference proteome</keyword>
<reference evidence="1" key="2">
    <citation type="submission" date="2020-11" db="EMBL/GenBank/DDBJ databases">
        <authorList>
            <person name="McCartney M.A."/>
            <person name="Auch B."/>
            <person name="Kono T."/>
            <person name="Mallez S."/>
            <person name="Becker A."/>
            <person name="Gohl D.M."/>
            <person name="Silverstein K.A.T."/>
            <person name="Koren S."/>
            <person name="Bechman K.B."/>
            <person name="Herman A."/>
            <person name="Abrahante J.E."/>
            <person name="Garbe J."/>
        </authorList>
    </citation>
    <scope>NUCLEOTIDE SEQUENCE</scope>
    <source>
        <strain evidence="1">Duluth1</strain>
        <tissue evidence="1">Whole animal</tissue>
    </source>
</reference>
<organism evidence="1 2">
    <name type="scientific">Dreissena polymorpha</name>
    <name type="common">Zebra mussel</name>
    <name type="synonym">Mytilus polymorpha</name>
    <dbReference type="NCBI Taxonomy" id="45954"/>
    <lineage>
        <taxon>Eukaryota</taxon>
        <taxon>Metazoa</taxon>
        <taxon>Spiralia</taxon>
        <taxon>Lophotrochozoa</taxon>
        <taxon>Mollusca</taxon>
        <taxon>Bivalvia</taxon>
        <taxon>Autobranchia</taxon>
        <taxon>Heteroconchia</taxon>
        <taxon>Euheterodonta</taxon>
        <taxon>Imparidentia</taxon>
        <taxon>Neoheterodontei</taxon>
        <taxon>Myida</taxon>
        <taxon>Dreissenoidea</taxon>
        <taxon>Dreissenidae</taxon>
        <taxon>Dreissena</taxon>
    </lineage>
</organism>
<evidence type="ECO:0000313" key="1">
    <source>
        <dbReference type="EMBL" id="KAH3865913.1"/>
    </source>
</evidence>
<reference evidence="1" key="1">
    <citation type="journal article" date="2019" name="bioRxiv">
        <title>The Genome of the Zebra Mussel, Dreissena polymorpha: A Resource for Invasive Species Research.</title>
        <authorList>
            <person name="McCartney M.A."/>
            <person name="Auch B."/>
            <person name="Kono T."/>
            <person name="Mallez S."/>
            <person name="Zhang Y."/>
            <person name="Obille A."/>
            <person name="Becker A."/>
            <person name="Abrahante J.E."/>
            <person name="Garbe J."/>
            <person name="Badalamenti J.P."/>
            <person name="Herman A."/>
            <person name="Mangelson H."/>
            <person name="Liachko I."/>
            <person name="Sullivan S."/>
            <person name="Sone E.D."/>
            <person name="Koren S."/>
            <person name="Silverstein K.A.T."/>
            <person name="Beckman K.B."/>
            <person name="Gohl D.M."/>
        </authorList>
    </citation>
    <scope>NUCLEOTIDE SEQUENCE</scope>
    <source>
        <strain evidence="1">Duluth1</strain>
        <tissue evidence="1">Whole animal</tissue>
    </source>
</reference>
<proteinExistence type="predicted"/>
<evidence type="ECO:0000313" key="2">
    <source>
        <dbReference type="Proteomes" id="UP000828390"/>
    </source>
</evidence>
<protein>
    <submittedName>
        <fullName evidence="1">Uncharacterized protein</fullName>
    </submittedName>
</protein>
<sequence length="244" mass="27519">MNGLETTNLSACWKWSPDDLLTQISILPELIPRLLCDGVNRQHISCDLHSGTGGNTISLPVSGNQGITCSLQDAQHLSSSLIYSRSFQRPVGWLSRKHQLLPSEWTLHQEVTNQISSCLLICNQTQSQTPSICESGLPSSSVFNRRVFVRPTGRLRLSPILIPQILAKLRVSLCSIILIAPWWPRRSWFNDLLSLLYDYPRTLPHRLDLLSQEADFMRIQQCSTNTSGRYHAFLSGLQSLLLLQ</sequence>
<name>A0A9D4LWB9_DREPO</name>
<dbReference type="EMBL" id="JAIWYP010000002">
    <property type="protein sequence ID" value="KAH3865913.1"/>
    <property type="molecule type" value="Genomic_DNA"/>
</dbReference>
<dbReference type="Proteomes" id="UP000828390">
    <property type="component" value="Unassembled WGS sequence"/>
</dbReference>